<dbReference type="InterPro" id="IPR035647">
    <property type="entry name" value="EFG_III/V"/>
</dbReference>
<gene>
    <name evidence="7" type="primary">fusA</name>
    <name evidence="10" type="ORF">SAMN05216195_10524</name>
</gene>
<evidence type="ECO:0000256" key="8">
    <source>
        <dbReference type="NCBIfam" id="TIGR00484"/>
    </source>
</evidence>
<dbReference type="InterPro" id="IPR004161">
    <property type="entry name" value="EFTu-like_2"/>
</dbReference>
<dbReference type="GO" id="GO:0032790">
    <property type="term" value="P:ribosome disassembly"/>
    <property type="evidence" value="ECO:0007669"/>
    <property type="project" value="TreeGrafter"/>
</dbReference>
<dbReference type="Gene3D" id="3.40.50.300">
    <property type="entry name" value="P-loop containing nucleotide triphosphate hydrolases"/>
    <property type="match status" value="1"/>
</dbReference>
<dbReference type="PANTHER" id="PTHR43261">
    <property type="entry name" value="TRANSLATION ELONGATION FACTOR G-RELATED"/>
    <property type="match status" value="1"/>
</dbReference>
<dbReference type="InterPro" id="IPR005225">
    <property type="entry name" value="Small_GTP-bd"/>
</dbReference>
<dbReference type="HAMAP" id="MF_00054_B">
    <property type="entry name" value="EF_G_EF_2_B"/>
    <property type="match status" value="1"/>
</dbReference>
<dbReference type="SUPFAM" id="SSF52540">
    <property type="entry name" value="P-loop containing nucleoside triphosphate hydrolases"/>
    <property type="match status" value="1"/>
</dbReference>
<dbReference type="CDD" id="cd03713">
    <property type="entry name" value="EFG_mtEFG_C"/>
    <property type="match status" value="1"/>
</dbReference>
<accession>A0A1H9NS25</accession>
<evidence type="ECO:0000256" key="4">
    <source>
        <dbReference type="ARBA" id="ARBA00022917"/>
    </source>
</evidence>
<sequence>MAQDVLTDLAKVRNIGIMAHIDAGKTTTTERILFYTGISYKIGEVHDGAAVMDWMEQEQERGITITSAATTCYWKNHQINLIDTPGHVDFTVEVERNLRVLDGAVAVFDGKEGVEPQSEQVWRQATKYDVPRICFVNKMDKLGADFYFTIKTIQDRLGAKPLPLQIPIGSESEFIGVVDLIEMRALTWRGEVQKGEDYAIEEIPADLLEKAQEFREQLLEAVAETDDDLTEKFFDQGDLSVEEIKAGLRKIVAAGSAYPILCGSAFKNKGVQPMLDAVIDYLPSPLDLPPVEGTLQDGETIVKRSPSTDEPFSSLAFKIAVHPFFGKLTYIRVYSGKVAAGTQVINATKDRKERIGKIFQMHANKENPVTEAIAGHIYAVIGLKDTTTGETLCDPQHPIVLESMTFPEPVIQVAIEPKTKADQEKLGTAIQKLAEEDPTFRVNLDQETGQTIIAGMGELHLDILVDRMRREFKVEANIGKPQVAYRETIRRAVEKYSYTHKKQTGGSGQFAKVLVTVEPLEKKEDGALYEFVNAVTGGRIPREYIPSVDAGAQDALQYGVLAGYPLVGVKVTLLDGAYHEVDSSEMAFKIAGSMALKEAARQASPAILEPLMAVEVTTPEEYMGDVIGDLNSRRGQIQAMEERSGIRVVKALVPLSEMFGYVGDLRSKTQGRANYSMVFDSYAEVPANVSKEIIAKATGE</sequence>
<dbReference type="OrthoDB" id="9801472at2"/>
<evidence type="ECO:0000259" key="9">
    <source>
        <dbReference type="PROSITE" id="PS51722"/>
    </source>
</evidence>
<dbReference type="SMART" id="SM00838">
    <property type="entry name" value="EFG_C"/>
    <property type="match status" value="1"/>
</dbReference>
<dbReference type="InterPro" id="IPR041095">
    <property type="entry name" value="EFG_II"/>
</dbReference>
<evidence type="ECO:0000256" key="1">
    <source>
        <dbReference type="ARBA" id="ARBA00005870"/>
    </source>
</evidence>
<dbReference type="Pfam" id="PF03764">
    <property type="entry name" value="EFG_IV"/>
    <property type="match status" value="1"/>
</dbReference>
<dbReference type="PRINTS" id="PR00315">
    <property type="entry name" value="ELONGATNFCT"/>
</dbReference>
<feature type="binding site" evidence="7">
    <location>
        <begin position="137"/>
        <end position="140"/>
    </location>
    <ligand>
        <name>GTP</name>
        <dbReference type="ChEBI" id="CHEBI:37565"/>
    </ligand>
</feature>
<evidence type="ECO:0000256" key="6">
    <source>
        <dbReference type="ARBA" id="ARBA00024731"/>
    </source>
</evidence>
<dbReference type="CDD" id="cd16262">
    <property type="entry name" value="EFG_III"/>
    <property type="match status" value="1"/>
</dbReference>
<dbReference type="Proteomes" id="UP000199028">
    <property type="component" value="Unassembled WGS sequence"/>
</dbReference>
<dbReference type="PANTHER" id="PTHR43261:SF1">
    <property type="entry name" value="RIBOSOME-RELEASING FACTOR 2, MITOCHONDRIAL"/>
    <property type="match status" value="1"/>
</dbReference>
<dbReference type="NCBIfam" id="TIGR00484">
    <property type="entry name" value="EF-G"/>
    <property type="match status" value="1"/>
</dbReference>
<dbReference type="FunFam" id="3.40.50.300:FF:000029">
    <property type="entry name" value="Elongation factor G"/>
    <property type="match status" value="1"/>
</dbReference>
<dbReference type="InterPro" id="IPR027417">
    <property type="entry name" value="P-loop_NTPase"/>
</dbReference>
<dbReference type="GO" id="GO:0005525">
    <property type="term" value="F:GTP binding"/>
    <property type="evidence" value="ECO:0007669"/>
    <property type="project" value="UniProtKB-UniRule"/>
</dbReference>
<keyword evidence="11" id="KW-1185">Reference proteome</keyword>
<proteinExistence type="inferred from homology"/>
<dbReference type="GO" id="GO:0003924">
    <property type="term" value="F:GTPase activity"/>
    <property type="evidence" value="ECO:0007669"/>
    <property type="project" value="InterPro"/>
</dbReference>
<keyword evidence="3 7" id="KW-0251">Elongation factor</keyword>
<dbReference type="InterPro" id="IPR000640">
    <property type="entry name" value="EFG_V-like"/>
</dbReference>
<dbReference type="PROSITE" id="PS00301">
    <property type="entry name" value="G_TR_1"/>
    <property type="match status" value="1"/>
</dbReference>
<evidence type="ECO:0000256" key="7">
    <source>
        <dbReference type="HAMAP-Rule" id="MF_00054"/>
    </source>
</evidence>
<dbReference type="Gene3D" id="3.30.70.870">
    <property type="entry name" value="Elongation Factor G (Translational Gtpase), domain 3"/>
    <property type="match status" value="1"/>
</dbReference>
<dbReference type="SMART" id="SM00889">
    <property type="entry name" value="EFG_IV"/>
    <property type="match status" value="1"/>
</dbReference>
<dbReference type="InterPro" id="IPR031157">
    <property type="entry name" value="G_TR_CS"/>
</dbReference>
<dbReference type="CDD" id="cd04088">
    <property type="entry name" value="EFG_mtEFG_II"/>
    <property type="match status" value="1"/>
</dbReference>
<dbReference type="CDD" id="cd01434">
    <property type="entry name" value="EFG_mtEFG1_IV"/>
    <property type="match status" value="1"/>
</dbReference>
<evidence type="ECO:0000313" key="10">
    <source>
        <dbReference type="EMBL" id="SER38475.1"/>
    </source>
</evidence>
<dbReference type="AlphaFoldDB" id="A0A1H9NS25"/>
<evidence type="ECO:0000313" key="11">
    <source>
        <dbReference type="Proteomes" id="UP000199028"/>
    </source>
</evidence>
<dbReference type="FunFam" id="3.30.230.10:FF:000003">
    <property type="entry name" value="Elongation factor G"/>
    <property type="match status" value="1"/>
</dbReference>
<evidence type="ECO:0000256" key="2">
    <source>
        <dbReference type="ARBA" id="ARBA00022741"/>
    </source>
</evidence>
<dbReference type="GO" id="GO:0003746">
    <property type="term" value="F:translation elongation factor activity"/>
    <property type="evidence" value="ECO:0007669"/>
    <property type="project" value="UniProtKB-UniRule"/>
</dbReference>
<dbReference type="SUPFAM" id="SSF54211">
    <property type="entry name" value="Ribosomal protein S5 domain 2-like"/>
    <property type="match status" value="1"/>
</dbReference>
<keyword evidence="2 7" id="KW-0547">Nucleotide-binding</keyword>
<comment type="function">
    <text evidence="6 7">Catalyzes the GTP-dependent ribosomal translocation step during translation elongation. During this step, the ribosome changes from the pre-translocational (PRE) to the post-translocational (POST) state as the newly formed A-site-bound peptidyl-tRNA and P-site-bound deacylated tRNA move to the P and E sites, respectively. Catalyzes the coordinated movement of the two tRNA molecules, the mRNA and conformational changes in the ribosome.</text>
</comment>
<dbReference type="FunFam" id="3.30.70.870:FF:000001">
    <property type="entry name" value="Elongation factor G"/>
    <property type="match status" value="1"/>
</dbReference>
<dbReference type="InterPro" id="IPR004540">
    <property type="entry name" value="Transl_elong_EFG/EF2"/>
</dbReference>
<feature type="binding site" evidence="7">
    <location>
        <begin position="83"/>
        <end position="87"/>
    </location>
    <ligand>
        <name>GTP</name>
        <dbReference type="ChEBI" id="CHEBI:37565"/>
    </ligand>
</feature>
<dbReference type="Pfam" id="PF00679">
    <property type="entry name" value="EFG_C"/>
    <property type="match status" value="1"/>
</dbReference>
<dbReference type="InterPro" id="IPR009000">
    <property type="entry name" value="Transl_B-barrel_sf"/>
</dbReference>
<dbReference type="NCBIfam" id="TIGR00231">
    <property type="entry name" value="small_GTP"/>
    <property type="match status" value="1"/>
</dbReference>
<keyword evidence="4 7" id="KW-0648">Protein biosynthesis</keyword>
<reference evidence="11" key="1">
    <citation type="submission" date="2016-10" db="EMBL/GenBank/DDBJ databases">
        <authorList>
            <person name="Varghese N."/>
            <person name="Submissions S."/>
        </authorList>
    </citation>
    <scope>NUCLEOTIDE SEQUENCE [LARGE SCALE GENOMIC DNA]</scope>
    <source>
        <strain evidence="11">CGMCC 4.578</strain>
    </source>
</reference>
<dbReference type="InterPro" id="IPR047872">
    <property type="entry name" value="EFG_IV"/>
</dbReference>
<dbReference type="Gene3D" id="2.40.30.10">
    <property type="entry name" value="Translation factors"/>
    <property type="match status" value="1"/>
</dbReference>
<feature type="domain" description="Tr-type G" evidence="9">
    <location>
        <begin position="10"/>
        <end position="286"/>
    </location>
</feature>
<protein>
    <recommendedName>
        <fullName evidence="7 8">Elongation factor G</fullName>
        <shortName evidence="7">EF-G</shortName>
    </recommendedName>
</protein>
<dbReference type="NCBIfam" id="NF009379">
    <property type="entry name" value="PRK12740.1-3"/>
    <property type="match status" value="1"/>
</dbReference>
<dbReference type="InterPro" id="IPR014721">
    <property type="entry name" value="Ribsml_uS5_D2-typ_fold_subgr"/>
</dbReference>
<dbReference type="SUPFAM" id="SSF54980">
    <property type="entry name" value="EF-G C-terminal domain-like"/>
    <property type="match status" value="2"/>
</dbReference>
<dbReference type="InterPro" id="IPR035649">
    <property type="entry name" value="EFG_V"/>
</dbReference>
<dbReference type="Gene3D" id="3.30.70.240">
    <property type="match status" value="1"/>
</dbReference>
<dbReference type="GO" id="GO:0005737">
    <property type="term" value="C:cytoplasm"/>
    <property type="evidence" value="ECO:0007669"/>
    <property type="project" value="UniProtKB-SubCell"/>
</dbReference>
<dbReference type="FunFam" id="3.30.70.240:FF:000001">
    <property type="entry name" value="Elongation factor G"/>
    <property type="match status" value="1"/>
</dbReference>
<comment type="subcellular location">
    <subcellularLocation>
        <location evidence="7">Cytoplasm</location>
    </subcellularLocation>
</comment>
<dbReference type="EMBL" id="FOFT01000005">
    <property type="protein sequence ID" value="SER38475.1"/>
    <property type="molecule type" value="Genomic_DNA"/>
</dbReference>
<dbReference type="CDD" id="cd01886">
    <property type="entry name" value="EF-G"/>
    <property type="match status" value="1"/>
</dbReference>
<keyword evidence="5 7" id="KW-0342">GTP-binding</keyword>
<dbReference type="Pfam" id="PF00009">
    <property type="entry name" value="GTP_EFTU"/>
    <property type="match status" value="1"/>
</dbReference>
<name>A0A1H9NS25_9PSEU</name>
<dbReference type="Pfam" id="PF03144">
    <property type="entry name" value="GTP_EFTU_D2"/>
    <property type="match status" value="1"/>
</dbReference>
<dbReference type="InterPro" id="IPR005517">
    <property type="entry name" value="Transl_elong_EFG/EF2_IV"/>
</dbReference>
<dbReference type="PROSITE" id="PS51722">
    <property type="entry name" value="G_TR_2"/>
    <property type="match status" value="1"/>
</dbReference>
<keyword evidence="7" id="KW-0963">Cytoplasm</keyword>
<dbReference type="InterPro" id="IPR020568">
    <property type="entry name" value="Ribosomal_Su5_D2-typ_SF"/>
</dbReference>
<organism evidence="10 11">
    <name type="scientific">Lentzea flaviverrucosa</name>
    <dbReference type="NCBI Taxonomy" id="200379"/>
    <lineage>
        <taxon>Bacteria</taxon>
        <taxon>Bacillati</taxon>
        <taxon>Actinomycetota</taxon>
        <taxon>Actinomycetes</taxon>
        <taxon>Pseudonocardiales</taxon>
        <taxon>Pseudonocardiaceae</taxon>
        <taxon>Lentzea</taxon>
    </lineage>
</organism>
<dbReference type="SUPFAM" id="SSF50447">
    <property type="entry name" value="Translation proteins"/>
    <property type="match status" value="1"/>
</dbReference>
<feature type="binding site" evidence="7">
    <location>
        <begin position="19"/>
        <end position="26"/>
    </location>
    <ligand>
        <name>GTP</name>
        <dbReference type="ChEBI" id="CHEBI:37565"/>
    </ligand>
</feature>
<evidence type="ECO:0000256" key="5">
    <source>
        <dbReference type="ARBA" id="ARBA00023134"/>
    </source>
</evidence>
<dbReference type="Pfam" id="PF14492">
    <property type="entry name" value="EFG_III"/>
    <property type="match status" value="1"/>
</dbReference>
<dbReference type="NCBIfam" id="NF009381">
    <property type="entry name" value="PRK12740.1-5"/>
    <property type="match status" value="1"/>
</dbReference>
<dbReference type="Gene3D" id="3.30.230.10">
    <property type="match status" value="1"/>
</dbReference>
<comment type="similarity">
    <text evidence="1 7">Belongs to the TRAFAC class translation factor GTPase superfamily. Classic translation factor GTPase family. EF-G/EF-2 subfamily.</text>
</comment>
<dbReference type="InterPro" id="IPR000795">
    <property type="entry name" value="T_Tr_GTP-bd_dom"/>
</dbReference>
<dbReference type="InterPro" id="IPR009022">
    <property type="entry name" value="EFG_III"/>
</dbReference>
<dbReference type="RefSeq" id="WP_090065871.1">
    <property type="nucleotide sequence ID" value="NZ_FOFT01000005.1"/>
</dbReference>
<evidence type="ECO:0000256" key="3">
    <source>
        <dbReference type="ARBA" id="ARBA00022768"/>
    </source>
</evidence>
<dbReference type="FunFam" id="2.40.30.10:FF:000006">
    <property type="entry name" value="Elongation factor G"/>
    <property type="match status" value="1"/>
</dbReference>